<evidence type="ECO:0000256" key="5">
    <source>
        <dbReference type="ARBA" id="ARBA00022475"/>
    </source>
</evidence>
<dbReference type="GO" id="GO:0015297">
    <property type="term" value="F:antiporter activity"/>
    <property type="evidence" value="ECO:0007669"/>
    <property type="project" value="InterPro"/>
</dbReference>
<dbReference type="PANTHER" id="PTHR43823:SF3">
    <property type="entry name" value="MULTIDRUG EXPORT PROTEIN MEPA"/>
    <property type="match status" value="1"/>
</dbReference>
<evidence type="ECO:0000256" key="10">
    <source>
        <dbReference type="SAM" id="Phobius"/>
    </source>
</evidence>
<feature type="transmembrane region" description="Helical" evidence="10">
    <location>
        <begin position="49"/>
        <end position="73"/>
    </location>
</feature>
<evidence type="ECO:0000256" key="3">
    <source>
        <dbReference type="ARBA" id="ARBA00022106"/>
    </source>
</evidence>
<evidence type="ECO:0000256" key="8">
    <source>
        <dbReference type="ARBA" id="ARBA00023136"/>
    </source>
</evidence>
<dbReference type="EMBL" id="CM001022">
    <property type="protein sequence ID" value="EFQ24160.1"/>
    <property type="molecule type" value="Genomic_DNA"/>
</dbReference>
<feature type="transmembrane region" description="Helical" evidence="10">
    <location>
        <begin position="170"/>
        <end position="189"/>
    </location>
</feature>
<feature type="transmembrane region" description="Helical" evidence="10">
    <location>
        <begin position="94"/>
        <end position="117"/>
    </location>
</feature>
<keyword evidence="8 10" id="KW-0472">Membrane</keyword>
<keyword evidence="7 10" id="KW-1133">Transmembrane helix</keyword>
<feature type="transmembrane region" description="Helical" evidence="10">
    <location>
        <begin position="390"/>
        <end position="409"/>
    </location>
</feature>
<dbReference type="GO" id="GO:0046677">
    <property type="term" value="P:response to antibiotic"/>
    <property type="evidence" value="ECO:0007669"/>
    <property type="project" value="UniProtKB-KW"/>
</dbReference>
<protein>
    <recommendedName>
        <fullName evidence="3">Multidrug export protein MepA</fullName>
    </recommendedName>
</protein>
<dbReference type="STRING" id="584708.Apau_1742"/>
<dbReference type="HOGENOM" id="CLU_012893_0_0_0"/>
<keyword evidence="4" id="KW-0813">Transport</keyword>
<proteinExistence type="inferred from homology"/>
<dbReference type="GO" id="GO:0005886">
    <property type="term" value="C:plasma membrane"/>
    <property type="evidence" value="ECO:0007669"/>
    <property type="project" value="UniProtKB-SubCell"/>
</dbReference>
<dbReference type="InterPro" id="IPR002528">
    <property type="entry name" value="MATE_fam"/>
</dbReference>
<feature type="transmembrane region" description="Helical" evidence="10">
    <location>
        <begin position="195"/>
        <end position="215"/>
    </location>
</feature>
<keyword evidence="9" id="KW-0046">Antibiotic resistance</keyword>
<sequence>MNRRTESLGRDPVGPLLLRLSLPGVVGMLVQASYNVVDAFFIGRGVGPLGLAGTAVAFPLQLLILAMGTFGGVGAQSLISRSLGARDLPRAQGALDVLGALSLVLGIATALVGLAWLDPLLALVGGSGEILPYARSYMRIILLGVPALILGIALSHAVRAEGDVRTSMHAMLVSAGANFVLDPLFIFGLHGGVAGAAWATVLSQVVLVLWLLRHYRSGASVLRLRPREFRFRRNLLGEIAAVGTSEWVRISANALVVGAVVRSLALHGSPLAVAAYGIVSRLLSLAFMPLFGLTQGFMPLLGYNYGAGLHGRARQVLVLSLQAATAFSAVVWFLCLVFPSLLVAPFTAHEDLLALGSRSLRAMTLGFFLVGFQILGAATFQALGKARPALFLSLSRQVLLFLPLLLLLPRWCGLWGVWLAFPLSDLLSALLTLPFVLSQIRELEEAEGGRIV</sequence>
<reference evidence="11 12" key="1">
    <citation type="journal article" date="2010" name="Stand. Genomic Sci.">
        <title>Non-contiguous finished genome sequence of Aminomonas paucivorans type strain (GLU-3).</title>
        <authorList>
            <person name="Pitluck S."/>
            <person name="Yasawong M."/>
            <person name="Held B."/>
            <person name="Lapidus A."/>
            <person name="Nolan M."/>
            <person name="Copeland A."/>
            <person name="Lucas S."/>
            <person name="Del Rio T.G."/>
            <person name="Tice H."/>
            <person name="Cheng J.F."/>
            <person name="Chertkov O."/>
            <person name="Goodwin L."/>
            <person name="Tapia R."/>
            <person name="Han C."/>
            <person name="Liolios K."/>
            <person name="Ivanova N."/>
            <person name="Mavromatis K."/>
            <person name="Ovchinnikova G."/>
            <person name="Pati A."/>
            <person name="Chen A."/>
            <person name="Palaniappan K."/>
            <person name="Land M."/>
            <person name="Hauser L."/>
            <person name="Chang Y.J."/>
            <person name="Jeffries C.D."/>
            <person name="Pukall R."/>
            <person name="Spring S."/>
            <person name="Rohde M."/>
            <person name="Sikorski J."/>
            <person name="Goker M."/>
            <person name="Woyke T."/>
            <person name="Bristow J."/>
            <person name="Eisen J.A."/>
            <person name="Markowitz V."/>
            <person name="Hugenholtz P."/>
            <person name="Kyrpides N.C."/>
            <person name="Klenk H.P."/>
        </authorList>
    </citation>
    <scope>NUCLEOTIDE SEQUENCE [LARGE SCALE GENOMIC DNA]</scope>
    <source>
        <strain evidence="11 12">DSM 12260</strain>
    </source>
</reference>
<evidence type="ECO:0000256" key="7">
    <source>
        <dbReference type="ARBA" id="ARBA00022989"/>
    </source>
</evidence>
<evidence type="ECO:0000256" key="9">
    <source>
        <dbReference type="ARBA" id="ARBA00023251"/>
    </source>
</evidence>
<evidence type="ECO:0000256" key="6">
    <source>
        <dbReference type="ARBA" id="ARBA00022692"/>
    </source>
</evidence>
<comment type="subcellular location">
    <subcellularLocation>
        <location evidence="1">Cell membrane</location>
        <topology evidence="1">Multi-pass membrane protein</topology>
    </subcellularLocation>
</comment>
<dbReference type="RefSeq" id="WP_006301383.1">
    <property type="nucleotide sequence ID" value="NZ_CM001022.1"/>
</dbReference>
<comment type="similarity">
    <text evidence="2">Belongs to the multi antimicrobial extrusion (MATE) (TC 2.A.66.1) family. MepA subfamily.</text>
</comment>
<dbReference type="eggNOG" id="COG0534">
    <property type="taxonomic scope" value="Bacteria"/>
</dbReference>
<accession>E3CV73</accession>
<dbReference type="PANTHER" id="PTHR43823">
    <property type="entry name" value="SPORULATION PROTEIN YKVU"/>
    <property type="match status" value="1"/>
</dbReference>
<organism evidence="11 12">
    <name type="scientific">Aminomonas paucivorans DSM 12260</name>
    <dbReference type="NCBI Taxonomy" id="584708"/>
    <lineage>
        <taxon>Bacteria</taxon>
        <taxon>Thermotogati</taxon>
        <taxon>Synergistota</taxon>
        <taxon>Synergistia</taxon>
        <taxon>Synergistales</taxon>
        <taxon>Synergistaceae</taxon>
        <taxon>Aminomonas</taxon>
    </lineage>
</organism>
<dbReference type="PIRSF" id="PIRSF006603">
    <property type="entry name" value="DinF"/>
    <property type="match status" value="1"/>
</dbReference>
<evidence type="ECO:0000256" key="4">
    <source>
        <dbReference type="ARBA" id="ARBA00022448"/>
    </source>
</evidence>
<dbReference type="AlphaFoldDB" id="E3CV73"/>
<feature type="transmembrane region" description="Helical" evidence="10">
    <location>
        <begin position="362"/>
        <end position="383"/>
    </location>
</feature>
<dbReference type="InterPro" id="IPR045070">
    <property type="entry name" value="MATE_MepA-like"/>
</dbReference>
<evidence type="ECO:0000256" key="2">
    <source>
        <dbReference type="ARBA" id="ARBA00008417"/>
    </source>
</evidence>
<dbReference type="CDD" id="cd13143">
    <property type="entry name" value="MATE_MepA_like"/>
    <property type="match status" value="1"/>
</dbReference>
<dbReference type="InterPro" id="IPR048279">
    <property type="entry name" value="MdtK-like"/>
</dbReference>
<keyword evidence="6 10" id="KW-0812">Transmembrane</keyword>
<feature type="transmembrane region" description="Helical" evidence="10">
    <location>
        <begin position="137"/>
        <end position="158"/>
    </location>
</feature>
<dbReference type="InterPro" id="IPR051327">
    <property type="entry name" value="MATE_MepA_subfamily"/>
</dbReference>
<dbReference type="Pfam" id="PF01554">
    <property type="entry name" value="MatE"/>
    <property type="match status" value="2"/>
</dbReference>
<dbReference type="Proteomes" id="UP000005096">
    <property type="component" value="Chromosome"/>
</dbReference>
<dbReference type="NCBIfam" id="TIGR00797">
    <property type="entry name" value="matE"/>
    <property type="match status" value="1"/>
</dbReference>
<keyword evidence="12" id="KW-1185">Reference proteome</keyword>
<dbReference type="OrthoDB" id="3432at2"/>
<evidence type="ECO:0000256" key="1">
    <source>
        <dbReference type="ARBA" id="ARBA00004651"/>
    </source>
</evidence>
<evidence type="ECO:0000313" key="11">
    <source>
        <dbReference type="EMBL" id="EFQ24160.1"/>
    </source>
</evidence>
<feature type="transmembrane region" description="Helical" evidence="10">
    <location>
        <begin position="16"/>
        <end position="37"/>
    </location>
</feature>
<dbReference type="GO" id="GO:0042910">
    <property type="term" value="F:xenobiotic transmembrane transporter activity"/>
    <property type="evidence" value="ECO:0007669"/>
    <property type="project" value="InterPro"/>
</dbReference>
<keyword evidence="5" id="KW-1003">Cell membrane</keyword>
<dbReference type="PaxDb" id="584708-Apau_1742"/>
<feature type="transmembrane region" description="Helical" evidence="10">
    <location>
        <begin position="316"/>
        <end position="342"/>
    </location>
</feature>
<name>E3CV73_9BACT</name>
<gene>
    <name evidence="11" type="ORF">Apau_1742</name>
</gene>
<evidence type="ECO:0000313" key="12">
    <source>
        <dbReference type="Proteomes" id="UP000005096"/>
    </source>
</evidence>